<keyword evidence="3" id="KW-1185">Reference proteome</keyword>
<comment type="caution">
    <text evidence="2">The sequence shown here is derived from an EMBL/GenBank/DDBJ whole genome shotgun (WGS) entry which is preliminary data.</text>
</comment>
<dbReference type="OrthoDB" id="182577at2"/>
<evidence type="ECO:0000313" key="3">
    <source>
        <dbReference type="Proteomes" id="UP000289238"/>
    </source>
</evidence>
<gene>
    <name evidence="2" type="ORF">DSM00_2082</name>
</gene>
<protein>
    <submittedName>
        <fullName evidence="2">Phenylacetate-coenzyme A ligase PaaK-like adenylate-forming protein</fullName>
    </submittedName>
</protein>
<dbReference type="InterPro" id="IPR007534">
    <property type="entry name" value="LuxE"/>
</dbReference>
<evidence type="ECO:0000259" key="1">
    <source>
        <dbReference type="Pfam" id="PF04443"/>
    </source>
</evidence>
<dbReference type="RefSeq" id="WP_128757920.1">
    <property type="nucleotide sequence ID" value="NZ_QOVM01000004.1"/>
</dbReference>
<dbReference type="Gene3D" id="3.40.50.12780">
    <property type="entry name" value="N-terminal domain of ligase-like"/>
    <property type="match status" value="1"/>
</dbReference>
<dbReference type="Proteomes" id="UP000289238">
    <property type="component" value="Unassembled WGS sequence"/>
</dbReference>
<feature type="domain" description="Acyl-protein synthetase LuxE" evidence="1">
    <location>
        <begin position="165"/>
        <end position="323"/>
    </location>
</feature>
<proteinExistence type="predicted"/>
<accession>A0A4Q0P6Z7</accession>
<dbReference type="AlphaFoldDB" id="A0A4Q0P6Z7"/>
<dbReference type="Pfam" id="PF04443">
    <property type="entry name" value="LuxE"/>
    <property type="match status" value="2"/>
</dbReference>
<organism evidence="2 3">
    <name type="scientific">Leeuwenhoekiella aequorea</name>
    <dbReference type="NCBI Taxonomy" id="283736"/>
    <lineage>
        <taxon>Bacteria</taxon>
        <taxon>Pseudomonadati</taxon>
        <taxon>Bacteroidota</taxon>
        <taxon>Flavobacteriia</taxon>
        <taxon>Flavobacteriales</taxon>
        <taxon>Flavobacteriaceae</taxon>
        <taxon>Leeuwenhoekiella</taxon>
    </lineage>
</organism>
<dbReference type="SUPFAM" id="SSF56801">
    <property type="entry name" value="Acetyl-CoA synthetase-like"/>
    <property type="match status" value="1"/>
</dbReference>
<dbReference type="EMBL" id="QOVM01000004">
    <property type="protein sequence ID" value="RXG22018.1"/>
    <property type="molecule type" value="Genomic_DNA"/>
</dbReference>
<sequence length="325" mass="36666">MQSNAIFNIKTSAEFEDLALQSFKHQWEFNAIYKRFCNHLGIDPSGINTVEKIPFLPIQFFKQFDVLASQNPVQTIFTSSGTTGSVTSKHLVTDLDLYVKSFREGFKLHYGNIEEYTVLALLPSYLERDGSSLIVMVDQLIKDSKKEESGFYLNDYPGLSEKLKRLDAEGEKILLIGVSFALLDLTEAFQFNLNNTIVMETGGMKGRRKELIRDELHQLLKNGFGVDKIHSEYGMTELLSQGYSKGDGIFTTPPWLRVYMRDTEDALQLVPEGVTGGINVIDLANHNSCPFIATQDLGKKLDGNRFEILGRFDTSDIRGCNLMVF</sequence>
<feature type="domain" description="Acyl-protein synthetase LuxE" evidence="1">
    <location>
        <begin position="15"/>
        <end position="87"/>
    </location>
</feature>
<keyword evidence="2" id="KW-0436">Ligase</keyword>
<dbReference type="InterPro" id="IPR042099">
    <property type="entry name" value="ANL_N_sf"/>
</dbReference>
<reference evidence="2 3" key="1">
    <citation type="submission" date="2018-07" db="EMBL/GenBank/DDBJ databases">
        <title>Leeuwenhoekiella genomics.</title>
        <authorList>
            <person name="Tahon G."/>
            <person name="Willems A."/>
        </authorList>
    </citation>
    <scope>NUCLEOTIDE SEQUENCE [LARGE SCALE GENOMIC DNA]</scope>
    <source>
        <strain evidence="2 3">LMG 22550</strain>
    </source>
</reference>
<name>A0A4Q0P6Z7_9FLAO</name>
<dbReference type="GO" id="GO:0008218">
    <property type="term" value="P:bioluminescence"/>
    <property type="evidence" value="ECO:0007669"/>
    <property type="project" value="InterPro"/>
</dbReference>
<dbReference type="GO" id="GO:0047474">
    <property type="term" value="F:long-chain fatty acid--protein ligase activity"/>
    <property type="evidence" value="ECO:0007669"/>
    <property type="project" value="InterPro"/>
</dbReference>
<evidence type="ECO:0000313" key="2">
    <source>
        <dbReference type="EMBL" id="RXG22018.1"/>
    </source>
</evidence>